<feature type="domain" description="Alcohol dehydrogenase-like C-terminal" evidence="10">
    <location>
        <begin position="200"/>
        <end position="332"/>
    </location>
</feature>
<evidence type="ECO:0000313" key="12">
    <source>
        <dbReference type="EMBL" id="WUQ86334.1"/>
    </source>
</evidence>
<dbReference type="Gene3D" id="3.40.50.720">
    <property type="entry name" value="NAD(P)-binding Rossmann-like Domain"/>
    <property type="match status" value="1"/>
</dbReference>
<evidence type="ECO:0000259" key="11">
    <source>
        <dbReference type="Pfam" id="PF08240"/>
    </source>
</evidence>
<evidence type="ECO:0000256" key="6">
    <source>
        <dbReference type="ARBA" id="ARBA00039102"/>
    </source>
</evidence>
<dbReference type="SUPFAM" id="SSF50129">
    <property type="entry name" value="GroES-like"/>
    <property type="match status" value="1"/>
</dbReference>
<evidence type="ECO:0000256" key="7">
    <source>
        <dbReference type="ARBA" id="ARBA00039387"/>
    </source>
</evidence>
<feature type="domain" description="Alcohol dehydrogenase-like N-terminal" evidence="11">
    <location>
        <begin position="29"/>
        <end position="152"/>
    </location>
</feature>
<accession>A0ABZ1U648</accession>
<evidence type="ECO:0000259" key="10">
    <source>
        <dbReference type="Pfam" id="PF00107"/>
    </source>
</evidence>
<comment type="similarity">
    <text evidence="5">Belongs to the zinc-containing alcohol dehydrogenase family. DOIA dehydrogenase subfamily.</text>
</comment>
<reference evidence="12" key="1">
    <citation type="submission" date="2022-10" db="EMBL/GenBank/DDBJ databases">
        <title>The complete genomes of actinobacterial strains from the NBC collection.</title>
        <authorList>
            <person name="Joergensen T.S."/>
            <person name="Alvarez Arevalo M."/>
            <person name="Sterndorff E.B."/>
            <person name="Faurdal D."/>
            <person name="Vuksanovic O."/>
            <person name="Mourched A.-S."/>
            <person name="Charusanti P."/>
            <person name="Shaw S."/>
            <person name="Blin K."/>
            <person name="Weber T."/>
        </authorList>
    </citation>
    <scope>NUCLEOTIDE SEQUENCE</scope>
    <source>
        <strain evidence="12">NBC_00222</strain>
    </source>
</reference>
<dbReference type="PANTHER" id="PTHR43401:SF2">
    <property type="entry name" value="L-THREONINE 3-DEHYDROGENASE"/>
    <property type="match status" value="1"/>
</dbReference>
<comment type="cofactor">
    <cofactor evidence="1">
        <name>Zn(2+)</name>
        <dbReference type="ChEBI" id="CHEBI:29105"/>
    </cofactor>
</comment>
<evidence type="ECO:0000313" key="13">
    <source>
        <dbReference type="Proteomes" id="UP001432222"/>
    </source>
</evidence>
<dbReference type="InterPro" id="IPR013149">
    <property type="entry name" value="ADH-like_C"/>
</dbReference>
<evidence type="ECO:0000256" key="1">
    <source>
        <dbReference type="ARBA" id="ARBA00001947"/>
    </source>
</evidence>
<comment type="catalytic activity">
    <reaction evidence="8">
        <text>2-deoxy-scyllo-inosamine + NAD(+) = 3-amino-2,3-dideoxy-scyllo-inosose + NADH + H(+)</text>
        <dbReference type="Rhea" id="RHEA:33883"/>
        <dbReference type="ChEBI" id="CHEBI:15378"/>
        <dbReference type="ChEBI" id="CHEBI:57540"/>
        <dbReference type="ChEBI" id="CHEBI:57945"/>
        <dbReference type="ChEBI" id="CHEBI:65002"/>
        <dbReference type="ChEBI" id="CHEBI:65003"/>
        <dbReference type="EC" id="1.1.1.329"/>
    </reaction>
</comment>
<comment type="function">
    <text evidence="3">Catalyzes the oxidation of 2-deoxy-scyllo-inosamine (DOIA) with NAD(+) or NADP(+), forming 3-amino-2,3-dideoxy-scyllo-inosose (amino-DOI).</text>
</comment>
<protein>
    <recommendedName>
        <fullName evidence="7">2-deoxy-scyllo-inosamine dehydrogenase</fullName>
        <ecNumber evidence="6">1.1.1.329</ecNumber>
    </recommendedName>
</protein>
<name>A0ABZ1U648_9ACTN</name>
<dbReference type="Proteomes" id="UP001432222">
    <property type="component" value="Chromosome"/>
</dbReference>
<dbReference type="EC" id="1.1.1.329" evidence="6"/>
<sequence>MTGNSRVALWDGAGIALRDVTLPDHAHRSRVEVVATGICGTDLHVLRHGPEVDPQAPLSLGHEIVARVERVAPGQLVVGAERVSEGDLVVLVPGAACGRCAMCQSFGAHEHLCPSRVVHGFSTYRPDGEFAVGGFASRISVHEGISLVKVPEGLDPRRAALAELTSVAVRAVERALGQGRPDIGMGSLVGGTAAVLGTGPVGVTVALVLRAAGMDVRCYEPGEWRAEYAARELGLDVQRIADSGDDHVSGAIADTPYGLGFDVVIECAGEPAAFGTALELARRGGRVVELGHFISSGTLAVDPSVICRKDLEVVGSVLAPPTAYPKAMRLLQRDDLPFDRVISQEIGLDGLTDLATVLGERDYMKRVVNPAV</sequence>
<dbReference type="RefSeq" id="WP_328956961.1">
    <property type="nucleotide sequence ID" value="NZ_CP108110.1"/>
</dbReference>
<evidence type="ECO:0000256" key="4">
    <source>
        <dbReference type="ARBA" id="ARBA00037908"/>
    </source>
</evidence>
<keyword evidence="2" id="KW-0560">Oxidoreductase</keyword>
<dbReference type="InterPro" id="IPR050129">
    <property type="entry name" value="Zn_alcohol_dh"/>
</dbReference>
<dbReference type="SUPFAM" id="SSF51735">
    <property type="entry name" value="NAD(P)-binding Rossmann-fold domains"/>
    <property type="match status" value="1"/>
</dbReference>
<evidence type="ECO:0000256" key="9">
    <source>
        <dbReference type="ARBA" id="ARBA00049085"/>
    </source>
</evidence>
<evidence type="ECO:0000256" key="3">
    <source>
        <dbReference type="ARBA" id="ARBA00037678"/>
    </source>
</evidence>
<evidence type="ECO:0000256" key="8">
    <source>
        <dbReference type="ARBA" id="ARBA00048685"/>
    </source>
</evidence>
<dbReference type="InterPro" id="IPR036291">
    <property type="entry name" value="NAD(P)-bd_dom_sf"/>
</dbReference>
<dbReference type="Pfam" id="PF08240">
    <property type="entry name" value="ADH_N"/>
    <property type="match status" value="1"/>
</dbReference>
<keyword evidence="13" id="KW-1185">Reference proteome</keyword>
<evidence type="ECO:0000256" key="5">
    <source>
        <dbReference type="ARBA" id="ARBA00038004"/>
    </source>
</evidence>
<proteinExistence type="inferred from homology"/>
<dbReference type="PANTHER" id="PTHR43401">
    <property type="entry name" value="L-THREONINE 3-DEHYDROGENASE"/>
    <property type="match status" value="1"/>
</dbReference>
<comment type="pathway">
    <text evidence="4">Metabolic intermediate biosynthesis; 2-deoxystreptamine biosynthesis; 2-deoxystreptamine from D-glucose 6-phosphate: step 3/4.</text>
</comment>
<dbReference type="Pfam" id="PF00107">
    <property type="entry name" value="ADH_zinc_N"/>
    <property type="match status" value="1"/>
</dbReference>
<evidence type="ECO:0000256" key="2">
    <source>
        <dbReference type="ARBA" id="ARBA00023002"/>
    </source>
</evidence>
<dbReference type="InterPro" id="IPR013154">
    <property type="entry name" value="ADH-like_N"/>
</dbReference>
<dbReference type="InterPro" id="IPR011032">
    <property type="entry name" value="GroES-like_sf"/>
</dbReference>
<dbReference type="Gene3D" id="3.90.180.10">
    <property type="entry name" value="Medium-chain alcohol dehydrogenases, catalytic domain"/>
    <property type="match status" value="1"/>
</dbReference>
<gene>
    <name evidence="12" type="ORF">OHA16_27310</name>
</gene>
<dbReference type="EMBL" id="CP108110">
    <property type="protein sequence ID" value="WUQ86334.1"/>
    <property type="molecule type" value="Genomic_DNA"/>
</dbReference>
<comment type="catalytic activity">
    <reaction evidence="9">
        <text>2-deoxy-scyllo-inosamine + NADP(+) = 3-amino-2,3-dideoxy-scyllo-inosose + NADPH + H(+)</text>
        <dbReference type="Rhea" id="RHEA:33879"/>
        <dbReference type="ChEBI" id="CHEBI:15378"/>
        <dbReference type="ChEBI" id="CHEBI:57783"/>
        <dbReference type="ChEBI" id="CHEBI:58349"/>
        <dbReference type="ChEBI" id="CHEBI:65002"/>
        <dbReference type="ChEBI" id="CHEBI:65003"/>
        <dbReference type="EC" id="1.1.1.329"/>
    </reaction>
</comment>
<organism evidence="12 13">
    <name type="scientific">Kitasatospora purpeofusca</name>
    <dbReference type="NCBI Taxonomy" id="67352"/>
    <lineage>
        <taxon>Bacteria</taxon>
        <taxon>Bacillati</taxon>
        <taxon>Actinomycetota</taxon>
        <taxon>Actinomycetes</taxon>
        <taxon>Kitasatosporales</taxon>
        <taxon>Streptomycetaceae</taxon>
        <taxon>Kitasatospora</taxon>
    </lineage>
</organism>